<gene>
    <name evidence="1" type="ORF">MSG28_003851</name>
</gene>
<protein>
    <submittedName>
        <fullName evidence="1">Uncharacterized protein</fullName>
    </submittedName>
</protein>
<accession>A0ACC0KGF8</accession>
<dbReference type="Proteomes" id="UP001064048">
    <property type="component" value="Chromosome 6"/>
</dbReference>
<keyword evidence="2" id="KW-1185">Reference proteome</keyword>
<reference evidence="1 2" key="1">
    <citation type="journal article" date="2022" name="Genome Biol. Evol.">
        <title>The Spruce Budworm Genome: Reconstructing the Evolutionary History of Antifreeze Proteins.</title>
        <authorList>
            <person name="Beliveau C."/>
            <person name="Gagne P."/>
            <person name="Picq S."/>
            <person name="Vernygora O."/>
            <person name="Keeling C.I."/>
            <person name="Pinkney K."/>
            <person name="Doucet D."/>
            <person name="Wen F."/>
            <person name="Johnston J.S."/>
            <person name="Maaroufi H."/>
            <person name="Boyle B."/>
            <person name="Laroche J."/>
            <person name="Dewar K."/>
            <person name="Juretic N."/>
            <person name="Blackburn G."/>
            <person name="Nisole A."/>
            <person name="Brunet B."/>
            <person name="Brandao M."/>
            <person name="Lumley L."/>
            <person name="Duan J."/>
            <person name="Quan G."/>
            <person name="Lucarotti C.J."/>
            <person name="Roe A.D."/>
            <person name="Sperling F.A.H."/>
            <person name="Levesque R.C."/>
            <person name="Cusson M."/>
        </authorList>
    </citation>
    <scope>NUCLEOTIDE SEQUENCE [LARGE SCALE GENOMIC DNA]</scope>
    <source>
        <strain evidence="1">Glfc:IPQL:Cfum</strain>
    </source>
</reference>
<comment type="caution">
    <text evidence="1">The sequence shown here is derived from an EMBL/GenBank/DDBJ whole genome shotgun (WGS) entry which is preliminary data.</text>
</comment>
<name>A0ACC0KGF8_CHOFU</name>
<evidence type="ECO:0000313" key="2">
    <source>
        <dbReference type="Proteomes" id="UP001064048"/>
    </source>
</evidence>
<dbReference type="EMBL" id="CM046106">
    <property type="protein sequence ID" value="KAI8435574.1"/>
    <property type="molecule type" value="Genomic_DNA"/>
</dbReference>
<sequence>MLPNILLLFFVTKVWGLQQNFIDFSLDFFTTKDVKFICLLTCGNKTWDQKFASSASKLSITMSSVSIDESSDYSDAARACLIQKYTAIGVFIDTKCPLFEDVLLFMSTPPEIFNVDMLIGSHPAAGVAIITTTSLRVLEELKHLHNIRTRYYYRIPTTGPGKFENQFLRPLTPGAWGCVTAVIILCCFVLFLTAKLERRPSSIQYAVFSVIATFCQQSRQLAVLVTGASCVLIFNYYTSSVVSWLLNGPPPSINSLEELLESSLSLIFQDIGYTRSWLQNPTYYFNKKNAEAEDKLRRYKVFNKKVGAPLLIPLDEGIEMVKAGGFAYHTEVYNANSLISKTFSQSELCELGSLESMEKTELYAAVPKDSPYKEFFNWNLLRLFETGIISRIQRGTSSPEITCGGSSPRALALGGAAPAFMLLAFGFFLSTTILLIERL</sequence>
<evidence type="ECO:0000313" key="1">
    <source>
        <dbReference type="EMBL" id="KAI8435574.1"/>
    </source>
</evidence>
<proteinExistence type="predicted"/>
<organism evidence="1 2">
    <name type="scientific">Choristoneura fumiferana</name>
    <name type="common">Spruce budworm moth</name>
    <name type="synonym">Archips fumiferana</name>
    <dbReference type="NCBI Taxonomy" id="7141"/>
    <lineage>
        <taxon>Eukaryota</taxon>
        <taxon>Metazoa</taxon>
        <taxon>Ecdysozoa</taxon>
        <taxon>Arthropoda</taxon>
        <taxon>Hexapoda</taxon>
        <taxon>Insecta</taxon>
        <taxon>Pterygota</taxon>
        <taxon>Neoptera</taxon>
        <taxon>Endopterygota</taxon>
        <taxon>Lepidoptera</taxon>
        <taxon>Glossata</taxon>
        <taxon>Ditrysia</taxon>
        <taxon>Tortricoidea</taxon>
        <taxon>Tortricidae</taxon>
        <taxon>Tortricinae</taxon>
        <taxon>Choristoneura</taxon>
    </lineage>
</organism>